<feature type="region of interest" description="Disordered" evidence="1">
    <location>
        <begin position="30"/>
        <end position="60"/>
    </location>
</feature>
<gene>
    <name evidence="2" type="ORF">UFOPK3204_00059</name>
</gene>
<name>A0A6J6ZD89_9ZZZZ</name>
<sequence length="60" mass="6596">MTLVVRENVASRIVAIAEQSVLIDVDPGAEGVARPERSVDKTSRSFDEDQAMRLAPDLRD</sequence>
<protein>
    <submittedName>
        <fullName evidence="2">Unannotated protein</fullName>
    </submittedName>
</protein>
<dbReference type="EMBL" id="CAFABK010000002">
    <property type="protein sequence ID" value="CAB4819479.1"/>
    <property type="molecule type" value="Genomic_DNA"/>
</dbReference>
<reference evidence="2" key="1">
    <citation type="submission" date="2020-05" db="EMBL/GenBank/DDBJ databases">
        <authorList>
            <person name="Chiriac C."/>
            <person name="Salcher M."/>
            <person name="Ghai R."/>
            <person name="Kavagutti S V."/>
        </authorList>
    </citation>
    <scope>NUCLEOTIDE SEQUENCE</scope>
</reference>
<evidence type="ECO:0000313" key="2">
    <source>
        <dbReference type="EMBL" id="CAB4819479.1"/>
    </source>
</evidence>
<feature type="compositionally biased region" description="Basic and acidic residues" evidence="1">
    <location>
        <begin position="33"/>
        <end position="60"/>
    </location>
</feature>
<dbReference type="AlphaFoldDB" id="A0A6J6ZD89"/>
<proteinExistence type="predicted"/>
<organism evidence="2">
    <name type="scientific">freshwater metagenome</name>
    <dbReference type="NCBI Taxonomy" id="449393"/>
    <lineage>
        <taxon>unclassified sequences</taxon>
        <taxon>metagenomes</taxon>
        <taxon>ecological metagenomes</taxon>
    </lineage>
</organism>
<evidence type="ECO:0000256" key="1">
    <source>
        <dbReference type="SAM" id="MobiDB-lite"/>
    </source>
</evidence>
<accession>A0A6J6ZD89</accession>